<evidence type="ECO:0000256" key="11">
    <source>
        <dbReference type="PIRSR" id="PIRSR006268-2"/>
    </source>
</evidence>
<dbReference type="PANTHER" id="PTHR30040">
    <property type="entry name" value="THIAMINE BIOSYNTHESIS LIPOPROTEIN APBE"/>
    <property type="match status" value="1"/>
</dbReference>
<keyword evidence="3 10" id="KW-0285">Flavoprotein</keyword>
<keyword evidence="5 10" id="KW-0479">Metal-binding</keyword>
<dbReference type="Proteomes" id="UP001238155">
    <property type="component" value="Chromosome"/>
</dbReference>
<dbReference type="PANTHER" id="PTHR30040:SF2">
    <property type="entry name" value="FAD:PROTEIN FMN TRANSFERASE"/>
    <property type="match status" value="1"/>
</dbReference>
<dbReference type="SUPFAM" id="SSF143631">
    <property type="entry name" value="ApbE-like"/>
    <property type="match status" value="1"/>
</dbReference>
<comment type="similarity">
    <text evidence="10">Belongs to the ApbE family.</text>
</comment>
<evidence type="ECO:0000256" key="4">
    <source>
        <dbReference type="ARBA" id="ARBA00022679"/>
    </source>
</evidence>
<reference evidence="12" key="1">
    <citation type="submission" date="2023-04" db="EMBL/GenBank/DDBJ databases">
        <title>Four porcine-derived lactic acid bacteria strains analyses and their evaluation as potential probiotics based on genomics.</title>
        <authorList>
            <person name="Niu D."/>
        </authorList>
    </citation>
    <scope>NUCLEOTIDE SEQUENCE</scope>
    <source>
        <strain evidence="12">ZSB1</strain>
    </source>
</reference>
<name>A0AAJ6FPJ0_9LACO</name>
<comment type="cofactor">
    <cofactor evidence="11">
        <name>Mg(2+)</name>
        <dbReference type="ChEBI" id="CHEBI:18420"/>
    </cofactor>
    <cofactor evidence="11">
        <name>Mn(2+)</name>
        <dbReference type="ChEBI" id="CHEBI:29035"/>
    </cofactor>
    <text evidence="11">Magnesium. Can also use manganese.</text>
</comment>
<dbReference type="InterPro" id="IPR003374">
    <property type="entry name" value="ApbE-like_sf"/>
</dbReference>
<evidence type="ECO:0000256" key="10">
    <source>
        <dbReference type="PIRNR" id="PIRNR006268"/>
    </source>
</evidence>
<dbReference type="PIRSF" id="PIRSF006268">
    <property type="entry name" value="ApbE"/>
    <property type="match status" value="1"/>
</dbReference>
<proteinExistence type="inferred from homology"/>
<evidence type="ECO:0000313" key="13">
    <source>
        <dbReference type="Proteomes" id="UP001238155"/>
    </source>
</evidence>
<organism evidence="12 13">
    <name type="scientific">Ligilactobacillus animalis</name>
    <dbReference type="NCBI Taxonomy" id="1605"/>
    <lineage>
        <taxon>Bacteria</taxon>
        <taxon>Bacillati</taxon>
        <taxon>Bacillota</taxon>
        <taxon>Bacilli</taxon>
        <taxon>Lactobacillales</taxon>
        <taxon>Lactobacillaceae</taxon>
        <taxon>Ligilactobacillus</taxon>
    </lineage>
</organism>
<dbReference type="Gene3D" id="3.10.520.10">
    <property type="entry name" value="ApbE-like domains"/>
    <property type="match status" value="1"/>
</dbReference>
<comment type="catalytic activity">
    <reaction evidence="9 10">
        <text>L-threonyl-[protein] + FAD = FMN-L-threonyl-[protein] + AMP + H(+)</text>
        <dbReference type="Rhea" id="RHEA:36847"/>
        <dbReference type="Rhea" id="RHEA-COMP:11060"/>
        <dbReference type="Rhea" id="RHEA-COMP:11061"/>
        <dbReference type="ChEBI" id="CHEBI:15378"/>
        <dbReference type="ChEBI" id="CHEBI:30013"/>
        <dbReference type="ChEBI" id="CHEBI:57692"/>
        <dbReference type="ChEBI" id="CHEBI:74257"/>
        <dbReference type="ChEBI" id="CHEBI:456215"/>
        <dbReference type="EC" id="2.7.1.180"/>
    </reaction>
</comment>
<keyword evidence="6 10" id="KW-0274">FAD</keyword>
<evidence type="ECO:0000256" key="7">
    <source>
        <dbReference type="ARBA" id="ARBA00022842"/>
    </source>
</evidence>
<dbReference type="EC" id="2.7.1.180" evidence="1 10"/>
<dbReference type="AlphaFoldDB" id="A0AAJ6FPJ0"/>
<dbReference type="GO" id="GO:0016740">
    <property type="term" value="F:transferase activity"/>
    <property type="evidence" value="ECO:0007669"/>
    <property type="project" value="UniProtKB-UniRule"/>
</dbReference>
<sequence>MEDLAHKTIHKTYRGLGTNIYLTAFGSAKVSDLDDSYALLQAYETALTVNRSTSELMDVNDAAGIKPVAVSDSTYQLTKLAIKTSQENFGFNALIGPLVKLWKIGFSGANVPPKEAIASQLSLIDPTQVELDDDKFTIFLKQAGMQLDLGAIAKGYIADRIQDLWAAKGISSGMINLGGNLLLKGLAPHHPDGLWRIGIQDPFTKRGNSILSVKYGPCSAVTSGIYERLLKTNGKTYHHILDPKIGYPHENNLASVTVFTKTSVQAEIETTRLFFADGPQPDWQPTSEVYGAIFITKDRTIQICGLEPADVFLLDDSFKLEFK</sequence>
<evidence type="ECO:0000256" key="3">
    <source>
        <dbReference type="ARBA" id="ARBA00022630"/>
    </source>
</evidence>
<feature type="binding site" evidence="11">
    <location>
        <position position="151"/>
    </location>
    <ligand>
        <name>Mg(2+)</name>
        <dbReference type="ChEBI" id="CHEBI:18420"/>
    </ligand>
</feature>
<keyword evidence="7 10" id="KW-0460">Magnesium</keyword>
<evidence type="ECO:0000256" key="8">
    <source>
        <dbReference type="ARBA" id="ARBA00031306"/>
    </source>
</evidence>
<dbReference type="RefSeq" id="WP_283534686.1">
    <property type="nucleotide sequence ID" value="NZ_CP123751.1"/>
</dbReference>
<evidence type="ECO:0000256" key="9">
    <source>
        <dbReference type="ARBA" id="ARBA00048540"/>
    </source>
</evidence>
<dbReference type="InterPro" id="IPR024932">
    <property type="entry name" value="ApbE"/>
</dbReference>
<feature type="binding site" evidence="11">
    <location>
        <position position="271"/>
    </location>
    <ligand>
        <name>Mg(2+)</name>
        <dbReference type="ChEBI" id="CHEBI:18420"/>
    </ligand>
</feature>
<gene>
    <name evidence="12" type="ORF">QFF56_09600</name>
</gene>
<evidence type="ECO:0000256" key="1">
    <source>
        <dbReference type="ARBA" id="ARBA00011955"/>
    </source>
</evidence>
<evidence type="ECO:0000256" key="2">
    <source>
        <dbReference type="ARBA" id="ARBA00016337"/>
    </source>
</evidence>
<evidence type="ECO:0000256" key="6">
    <source>
        <dbReference type="ARBA" id="ARBA00022827"/>
    </source>
</evidence>
<protein>
    <recommendedName>
        <fullName evidence="2 10">FAD:protein FMN transferase</fullName>
        <ecNumber evidence="1 10">2.7.1.180</ecNumber>
    </recommendedName>
    <alternativeName>
        <fullName evidence="8 10">Flavin transferase</fullName>
    </alternativeName>
</protein>
<evidence type="ECO:0000256" key="5">
    <source>
        <dbReference type="ARBA" id="ARBA00022723"/>
    </source>
</evidence>
<dbReference type="EMBL" id="CP123751">
    <property type="protein sequence ID" value="WHQ80159.1"/>
    <property type="molecule type" value="Genomic_DNA"/>
</dbReference>
<evidence type="ECO:0000313" key="12">
    <source>
        <dbReference type="EMBL" id="WHQ80159.1"/>
    </source>
</evidence>
<dbReference type="GO" id="GO:0046872">
    <property type="term" value="F:metal ion binding"/>
    <property type="evidence" value="ECO:0007669"/>
    <property type="project" value="UniProtKB-UniRule"/>
</dbReference>
<dbReference type="Pfam" id="PF02424">
    <property type="entry name" value="ApbE"/>
    <property type="match status" value="1"/>
</dbReference>
<accession>A0AAJ6FPJ0</accession>
<keyword evidence="4 10" id="KW-0808">Transferase</keyword>